<dbReference type="CDD" id="cd08041">
    <property type="entry name" value="OBF_kDNA_ligase_like"/>
    <property type="match status" value="1"/>
</dbReference>
<evidence type="ECO:0000256" key="1">
    <source>
        <dbReference type="ARBA" id="ARBA00022598"/>
    </source>
</evidence>
<reference evidence="7 8" key="1">
    <citation type="submission" date="2023-08" db="EMBL/GenBank/DDBJ databases">
        <title>Rhodoferax potami sp. nov. and Rhodoferax mekongensis sp. nov., isolated from the Mekong River in Thailand.</title>
        <authorList>
            <person name="Kitikhun S."/>
            <person name="Charoenyingcharoen P."/>
            <person name="Siriarchawattana P."/>
            <person name="Likhitrattanapisal S."/>
            <person name="Nilsakha T."/>
            <person name="Chanpet A."/>
            <person name="Rattanawaree P."/>
            <person name="Ingsriswang S."/>
        </authorList>
    </citation>
    <scope>NUCLEOTIDE SEQUENCE [LARGE SCALE GENOMIC DNA]</scope>
    <source>
        <strain evidence="7 8">TBRC 17660</strain>
    </source>
</reference>
<dbReference type="Pfam" id="PF14743">
    <property type="entry name" value="DNA_ligase_OB_2"/>
    <property type="match status" value="1"/>
</dbReference>
<accession>A0ABU3KLW7</accession>
<gene>
    <name evidence="7" type="ORF">RAE19_08680</name>
</gene>
<evidence type="ECO:0000313" key="8">
    <source>
        <dbReference type="Proteomes" id="UP001321700"/>
    </source>
</evidence>
<dbReference type="Gene3D" id="3.30.1490.70">
    <property type="match status" value="1"/>
</dbReference>
<dbReference type="PANTHER" id="PTHR47810">
    <property type="entry name" value="DNA LIGASE"/>
    <property type="match status" value="1"/>
</dbReference>
<keyword evidence="3" id="KW-0227">DNA damage</keyword>
<dbReference type="SUPFAM" id="SSF50249">
    <property type="entry name" value="Nucleic acid-binding proteins"/>
    <property type="match status" value="1"/>
</dbReference>
<dbReference type="InterPro" id="IPR029319">
    <property type="entry name" value="DNA_ligase_OB"/>
</dbReference>
<protein>
    <submittedName>
        <fullName evidence="7">DNA ligase</fullName>
        <ecNumber evidence="7">6.5.1.1</ecNumber>
    </submittedName>
</protein>
<dbReference type="NCBIfam" id="NF006592">
    <property type="entry name" value="PRK09125.1"/>
    <property type="match status" value="1"/>
</dbReference>
<dbReference type="SUPFAM" id="SSF56091">
    <property type="entry name" value="DNA ligase/mRNA capping enzyme, catalytic domain"/>
    <property type="match status" value="1"/>
</dbReference>
<feature type="domain" description="DNA ligase OB-like" evidence="6">
    <location>
        <begin position="223"/>
        <end position="290"/>
    </location>
</feature>
<dbReference type="PANTHER" id="PTHR47810:SF1">
    <property type="entry name" value="DNA LIGASE B"/>
    <property type="match status" value="1"/>
</dbReference>
<evidence type="ECO:0000256" key="4">
    <source>
        <dbReference type="ARBA" id="ARBA00023204"/>
    </source>
</evidence>
<dbReference type="Gene3D" id="2.40.50.140">
    <property type="entry name" value="Nucleic acid-binding proteins"/>
    <property type="match status" value="1"/>
</dbReference>
<dbReference type="EMBL" id="JAVBIK010000001">
    <property type="protein sequence ID" value="MDT7518779.1"/>
    <property type="molecule type" value="Genomic_DNA"/>
</dbReference>
<dbReference type="GO" id="GO:0003910">
    <property type="term" value="F:DNA ligase (ATP) activity"/>
    <property type="evidence" value="ECO:0007669"/>
    <property type="project" value="UniProtKB-EC"/>
</dbReference>
<proteinExistence type="predicted"/>
<evidence type="ECO:0000259" key="6">
    <source>
        <dbReference type="Pfam" id="PF14743"/>
    </source>
</evidence>
<organism evidence="7 8">
    <name type="scientific">Rhodoferax potami</name>
    <dbReference type="NCBI Taxonomy" id="3068338"/>
    <lineage>
        <taxon>Bacteria</taxon>
        <taxon>Pseudomonadati</taxon>
        <taxon>Pseudomonadota</taxon>
        <taxon>Betaproteobacteria</taxon>
        <taxon>Burkholderiales</taxon>
        <taxon>Comamonadaceae</taxon>
        <taxon>Rhodoferax</taxon>
    </lineage>
</organism>
<keyword evidence="2" id="KW-0235">DNA replication</keyword>
<evidence type="ECO:0000256" key="2">
    <source>
        <dbReference type="ARBA" id="ARBA00022705"/>
    </source>
</evidence>
<dbReference type="InterPro" id="IPR012340">
    <property type="entry name" value="NA-bd_OB-fold"/>
</dbReference>
<dbReference type="CDD" id="cd07896">
    <property type="entry name" value="Adenylation_kDNA_ligase_like"/>
    <property type="match status" value="1"/>
</dbReference>
<name>A0ABU3KLW7_9BURK</name>
<dbReference type="InterPro" id="IPR050326">
    <property type="entry name" value="NAD_dep_DNA_ligaseB"/>
</dbReference>
<feature type="signal peptide" evidence="5">
    <location>
        <begin position="1"/>
        <end position="32"/>
    </location>
</feature>
<feature type="chain" id="PRO_5047258661" evidence="5">
    <location>
        <begin position="33"/>
        <end position="297"/>
    </location>
</feature>
<evidence type="ECO:0000313" key="7">
    <source>
        <dbReference type="EMBL" id="MDT7518779.1"/>
    </source>
</evidence>
<keyword evidence="8" id="KW-1185">Reference proteome</keyword>
<keyword evidence="1 7" id="KW-0436">Ligase</keyword>
<keyword evidence="4" id="KW-0234">DNA repair</keyword>
<dbReference type="RefSeq" id="WP_313874497.1">
    <property type="nucleotide sequence ID" value="NZ_JAVBIK010000001.1"/>
</dbReference>
<comment type="caution">
    <text evidence="7">The sequence shown here is derived from an EMBL/GenBank/DDBJ whole genome shotgun (WGS) entry which is preliminary data.</text>
</comment>
<evidence type="ECO:0000256" key="3">
    <source>
        <dbReference type="ARBA" id="ARBA00022763"/>
    </source>
</evidence>
<evidence type="ECO:0000256" key="5">
    <source>
        <dbReference type="SAM" id="SignalP"/>
    </source>
</evidence>
<sequence length="297" mass="32406">MVFALPTRRRNSLKWLGASALAAWLPASKVQAANRPALMLATEHTPSFAGGDAWVSEKYDGVRAYWDGRQLLTRGGHRIEAPAWFTAGWPTFALDGELWAGRGRFAEAVSTARRESPDDAAWRGLRYMVFDLPAQGGRFEARYAALLAAVQTMQQAWVQPVLQSPAPDAAGLQALLADTTRAGGEGLMLHRASALYQAGRSADLVKLKLFQDAEARVLSHVAGQGRLQGRTGALWVEWRATEGAKAHRFKLGSGFTDAERAEPPAVGSWVTFRYRGLTAQGVPRFASYLRPAAAMNW</sequence>
<dbReference type="Proteomes" id="UP001321700">
    <property type="component" value="Unassembled WGS sequence"/>
</dbReference>
<dbReference type="Gene3D" id="3.30.470.30">
    <property type="entry name" value="DNA ligase/mRNA capping enzyme"/>
    <property type="match status" value="1"/>
</dbReference>
<dbReference type="EC" id="6.5.1.1" evidence="7"/>
<keyword evidence="5" id="KW-0732">Signal</keyword>